<keyword evidence="4" id="KW-0862">Zinc</keyword>
<dbReference type="InterPro" id="IPR017150">
    <property type="entry name" value="Pept_M20_glutamate_carboxypep"/>
</dbReference>
<name>A0A1I0YDH0_9BACI</name>
<dbReference type="PIRSF" id="PIRSF037238">
    <property type="entry name" value="Carboxypeptidase_G2"/>
    <property type="match status" value="1"/>
</dbReference>
<dbReference type="RefSeq" id="WP_090237154.1">
    <property type="nucleotide sequence ID" value="NZ_FOJW01000007.1"/>
</dbReference>
<evidence type="ECO:0000256" key="2">
    <source>
        <dbReference type="ARBA" id="ARBA00022723"/>
    </source>
</evidence>
<dbReference type="PROSITE" id="PS00758">
    <property type="entry name" value="ARGE_DAPE_CPG2_1"/>
    <property type="match status" value="1"/>
</dbReference>
<dbReference type="CDD" id="cd03885">
    <property type="entry name" value="M20_CPDG2"/>
    <property type="match status" value="1"/>
</dbReference>
<reference evidence="7 8" key="1">
    <citation type="submission" date="2016-10" db="EMBL/GenBank/DDBJ databases">
        <authorList>
            <person name="de Groot N.N."/>
        </authorList>
    </citation>
    <scope>NUCLEOTIDE SEQUENCE [LARGE SCALE GENOMIC DNA]</scope>
    <source>
        <strain evidence="7 8">CGMCC 1.3702</strain>
    </source>
</reference>
<dbReference type="AlphaFoldDB" id="A0A1I0YDH0"/>
<feature type="domain" description="Peptidase M20 dimerisation" evidence="6">
    <location>
        <begin position="180"/>
        <end position="274"/>
    </location>
</feature>
<dbReference type="Pfam" id="PF01546">
    <property type="entry name" value="Peptidase_M20"/>
    <property type="match status" value="1"/>
</dbReference>
<dbReference type="PANTHER" id="PTHR43808:SF9">
    <property type="entry name" value="BLL0789 PROTEIN"/>
    <property type="match status" value="1"/>
</dbReference>
<organism evidence="7 8">
    <name type="scientific">Lentibacillus halodurans</name>
    <dbReference type="NCBI Taxonomy" id="237679"/>
    <lineage>
        <taxon>Bacteria</taxon>
        <taxon>Bacillati</taxon>
        <taxon>Bacillota</taxon>
        <taxon>Bacilli</taxon>
        <taxon>Bacillales</taxon>
        <taxon>Bacillaceae</taxon>
        <taxon>Lentibacillus</taxon>
    </lineage>
</organism>
<dbReference type="InterPro" id="IPR050072">
    <property type="entry name" value="Peptidase_M20A"/>
</dbReference>
<accession>A0A1I0YDH0</accession>
<dbReference type="Gene3D" id="3.40.630.10">
    <property type="entry name" value="Zn peptidases"/>
    <property type="match status" value="1"/>
</dbReference>
<dbReference type="Pfam" id="PF07687">
    <property type="entry name" value="M20_dimer"/>
    <property type="match status" value="1"/>
</dbReference>
<comment type="cofactor">
    <cofactor evidence="1">
        <name>Zn(2+)</name>
        <dbReference type="ChEBI" id="CHEBI:29105"/>
    </cofactor>
</comment>
<evidence type="ECO:0000256" key="1">
    <source>
        <dbReference type="ARBA" id="ARBA00001947"/>
    </source>
</evidence>
<proteinExistence type="predicted"/>
<evidence type="ECO:0000313" key="8">
    <source>
        <dbReference type="Proteomes" id="UP000198642"/>
    </source>
</evidence>
<sequence>MIKNHSFLENNQSQIKAELLKLTQVESPSNDLRATHTCANVLKDLFQEKFQEMFTLTEHNVDGRPHIQYEIIDSTKPRILFLSHFDTVWKIGELEVIEQGDRIYGPGVFDMKAGLLSSIWAIYSLTQTENELPISPVFLFTSDEEIGSLTSRPIIEDVAKSCDAVFIMEPPEANSNALKTERKGVGIFHVSAKGVSAHAGNHHEDGVNAILEMAKIVQKLESLTDYECGTTVNVGTIRGGSVTNVVPDTAEIDVDLRFKTADEGDRIKTVIETLTPEDKRIELRIEGDLNRPPLERNNANQSLYTIAEKASQRVGIKLQATSVGGGSDGNFTSSIGVPTLDGLGIPGDGPHARHENIRFDMFVDRCSLVAEMCLQYSLEKERRIVTE</sequence>
<dbReference type="Proteomes" id="UP000198642">
    <property type="component" value="Unassembled WGS sequence"/>
</dbReference>
<keyword evidence="7" id="KW-0121">Carboxypeptidase</keyword>
<dbReference type="Gene3D" id="3.30.70.360">
    <property type="match status" value="1"/>
</dbReference>
<dbReference type="InterPro" id="IPR002933">
    <property type="entry name" value="Peptidase_M20"/>
</dbReference>
<protein>
    <submittedName>
        <fullName evidence="7">Glutamate carboxypeptidase</fullName>
    </submittedName>
</protein>
<dbReference type="InterPro" id="IPR011650">
    <property type="entry name" value="Peptidase_M20_dimer"/>
</dbReference>
<keyword evidence="7" id="KW-0645">Protease</keyword>
<dbReference type="SUPFAM" id="SSF53187">
    <property type="entry name" value="Zn-dependent exopeptidases"/>
    <property type="match status" value="1"/>
</dbReference>
<dbReference type="PANTHER" id="PTHR43808">
    <property type="entry name" value="ACETYLORNITHINE DEACETYLASE"/>
    <property type="match status" value="1"/>
</dbReference>
<dbReference type="GO" id="GO:0004180">
    <property type="term" value="F:carboxypeptidase activity"/>
    <property type="evidence" value="ECO:0007669"/>
    <property type="project" value="UniProtKB-KW"/>
</dbReference>
<dbReference type="InterPro" id="IPR001261">
    <property type="entry name" value="ArgE/DapE_CS"/>
</dbReference>
<feature type="active site" description="Proton acceptor" evidence="5">
    <location>
        <position position="144"/>
    </location>
</feature>
<dbReference type="InterPro" id="IPR036264">
    <property type="entry name" value="Bact_exopeptidase_dim_dom"/>
</dbReference>
<evidence type="ECO:0000313" key="7">
    <source>
        <dbReference type="EMBL" id="SFB10408.1"/>
    </source>
</evidence>
<dbReference type="STRING" id="237679.SAMN04488072_10719"/>
<evidence type="ECO:0000256" key="5">
    <source>
        <dbReference type="PIRSR" id="PIRSR037238-1"/>
    </source>
</evidence>
<dbReference type="GO" id="GO:0046872">
    <property type="term" value="F:metal ion binding"/>
    <property type="evidence" value="ECO:0007669"/>
    <property type="project" value="UniProtKB-KW"/>
</dbReference>
<evidence type="ECO:0000256" key="4">
    <source>
        <dbReference type="ARBA" id="ARBA00022833"/>
    </source>
</evidence>
<dbReference type="EMBL" id="FOJW01000007">
    <property type="protein sequence ID" value="SFB10408.1"/>
    <property type="molecule type" value="Genomic_DNA"/>
</dbReference>
<dbReference type="OrthoDB" id="9783294at2"/>
<keyword evidence="8" id="KW-1185">Reference proteome</keyword>
<dbReference type="SUPFAM" id="SSF55031">
    <property type="entry name" value="Bacterial exopeptidase dimerisation domain"/>
    <property type="match status" value="1"/>
</dbReference>
<keyword evidence="2" id="KW-0479">Metal-binding</keyword>
<evidence type="ECO:0000256" key="3">
    <source>
        <dbReference type="ARBA" id="ARBA00022801"/>
    </source>
</evidence>
<evidence type="ECO:0000259" key="6">
    <source>
        <dbReference type="Pfam" id="PF07687"/>
    </source>
</evidence>
<gene>
    <name evidence="7" type="ORF">SAMN04488072_10719</name>
</gene>
<feature type="active site" evidence="5">
    <location>
        <position position="86"/>
    </location>
</feature>
<keyword evidence="3" id="KW-0378">Hydrolase</keyword>